<evidence type="ECO:0000256" key="7">
    <source>
        <dbReference type="ARBA" id="ARBA00022777"/>
    </source>
</evidence>
<dbReference type="EMBL" id="BSOA01000018">
    <property type="protein sequence ID" value="GLQ88577.1"/>
    <property type="molecule type" value="Genomic_DNA"/>
</dbReference>
<evidence type="ECO:0000256" key="9">
    <source>
        <dbReference type="ARBA" id="ARBA00029962"/>
    </source>
</evidence>
<dbReference type="InterPro" id="IPR018095">
    <property type="entry name" value="Thymidylate_kin_CS"/>
</dbReference>
<keyword evidence="14" id="KW-1185">Reference proteome</keyword>
<dbReference type="HAMAP" id="MF_00165">
    <property type="entry name" value="Thymidylate_kinase"/>
    <property type="match status" value="1"/>
</dbReference>
<sequence length="227" mass="24643">MTTGLIPGGLLIAVEGIDGAGKTTLAQKLAEQLRARNIAVAVGKEPTSGPWGAQLRASAAEGRLSPEEEIRLLLLDRRQHVDEVIKPALDRGDVVILDRYYPSSAAYQGARGISVSEILFQNAFAPKPDITLILDVEPAVGLERIRARGDKPNHFETEDNLERCREIFLNMKLPSRVVVDASVAAGEVFKKSWEAVVKMISVKLIEAKGLSVESAEILRKIGPLTSI</sequence>
<dbReference type="InterPro" id="IPR027417">
    <property type="entry name" value="P-loop_NTPase"/>
</dbReference>
<evidence type="ECO:0000256" key="1">
    <source>
        <dbReference type="ARBA" id="ARBA00009776"/>
    </source>
</evidence>
<keyword evidence="4 11" id="KW-0808">Transferase</keyword>
<organism evidence="13 14">
    <name type="scientific">Dyella flagellata</name>
    <dbReference type="NCBI Taxonomy" id="1867833"/>
    <lineage>
        <taxon>Bacteria</taxon>
        <taxon>Pseudomonadati</taxon>
        <taxon>Pseudomonadota</taxon>
        <taxon>Gammaproteobacteria</taxon>
        <taxon>Lysobacterales</taxon>
        <taxon>Rhodanobacteraceae</taxon>
        <taxon>Dyella</taxon>
    </lineage>
</organism>
<protein>
    <recommendedName>
        <fullName evidence="3 11">Thymidylate kinase</fullName>
        <ecNumber evidence="2 11">2.7.4.9</ecNumber>
    </recommendedName>
    <alternativeName>
        <fullName evidence="9 11">dTMP kinase</fullName>
    </alternativeName>
</protein>
<dbReference type="SUPFAM" id="SSF52540">
    <property type="entry name" value="P-loop containing nucleoside triphosphate hydrolases"/>
    <property type="match status" value="1"/>
</dbReference>
<evidence type="ECO:0000256" key="4">
    <source>
        <dbReference type="ARBA" id="ARBA00022679"/>
    </source>
</evidence>
<dbReference type="GO" id="GO:0016301">
    <property type="term" value="F:kinase activity"/>
    <property type="evidence" value="ECO:0007669"/>
    <property type="project" value="UniProtKB-KW"/>
</dbReference>
<dbReference type="InterPro" id="IPR039430">
    <property type="entry name" value="Thymidylate_kin-like_dom"/>
</dbReference>
<feature type="domain" description="Thymidylate kinase-like" evidence="12">
    <location>
        <begin position="14"/>
        <end position="183"/>
    </location>
</feature>
<proteinExistence type="inferred from homology"/>
<keyword evidence="7 11" id="KW-0418">Kinase</keyword>
<evidence type="ECO:0000256" key="5">
    <source>
        <dbReference type="ARBA" id="ARBA00022727"/>
    </source>
</evidence>
<feature type="binding site" evidence="11">
    <location>
        <begin position="16"/>
        <end position="23"/>
    </location>
    <ligand>
        <name>ATP</name>
        <dbReference type="ChEBI" id="CHEBI:30616"/>
    </ligand>
</feature>
<reference evidence="14" key="1">
    <citation type="journal article" date="2019" name="Int. J. Syst. Evol. Microbiol.">
        <title>The Global Catalogue of Microorganisms (GCM) 10K type strain sequencing project: providing services to taxonomists for standard genome sequencing and annotation.</title>
        <authorList>
            <consortium name="The Broad Institute Genomics Platform"/>
            <consortium name="The Broad Institute Genome Sequencing Center for Infectious Disease"/>
            <person name="Wu L."/>
            <person name="Ma J."/>
        </authorList>
    </citation>
    <scope>NUCLEOTIDE SEQUENCE [LARGE SCALE GENOMIC DNA]</scope>
    <source>
        <strain evidence="14">NBRC 111981</strain>
    </source>
</reference>
<gene>
    <name evidence="13" type="primary">tmk_2</name>
    <name evidence="11" type="synonym">tmk</name>
    <name evidence="13" type="ORF">GCM10007898_21470</name>
</gene>
<keyword evidence="5 11" id="KW-0545">Nucleotide biosynthesis</keyword>
<name>A0ABQ5XC91_9GAMM</name>
<dbReference type="InterPro" id="IPR018094">
    <property type="entry name" value="Thymidylate_kinase"/>
</dbReference>
<dbReference type="Pfam" id="PF02223">
    <property type="entry name" value="Thymidylate_kin"/>
    <property type="match status" value="1"/>
</dbReference>
<dbReference type="Gene3D" id="3.40.50.300">
    <property type="entry name" value="P-loop containing nucleotide triphosphate hydrolases"/>
    <property type="match status" value="1"/>
</dbReference>
<comment type="similarity">
    <text evidence="1 11">Belongs to the thymidylate kinase family.</text>
</comment>
<evidence type="ECO:0000259" key="12">
    <source>
        <dbReference type="Pfam" id="PF02223"/>
    </source>
</evidence>
<dbReference type="NCBIfam" id="TIGR00041">
    <property type="entry name" value="DTMP_kinase"/>
    <property type="match status" value="1"/>
</dbReference>
<evidence type="ECO:0000313" key="13">
    <source>
        <dbReference type="EMBL" id="GLQ88577.1"/>
    </source>
</evidence>
<dbReference type="PANTHER" id="PTHR10344">
    <property type="entry name" value="THYMIDYLATE KINASE"/>
    <property type="match status" value="1"/>
</dbReference>
<keyword evidence="6 11" id="KW-0547">Nucleotide-binding</keyword>
<dbReference type="Proteomes" id="UP001156627">
    <property type="component" value="Unassembled WGS sequence"/>
</dbReference>
<comment type="caution">
    <text evidence="13">The sequence shown here is derived from an EMBL/GenBank/DDBJ whole genome shotgun (WGS) entry which is preliminary data.</text>
</comment>
<comment type="function">
    <text evidence="11">Phosphorylation of dTMP to form dTDP in both de novo and salvage pathways of dTTP synthesis.</text>
</comment>
<dbReference type="RefSeq" id="WP_284332016.1">
    <property type="nucleotide sequence ID" value="NZ_BSOA01000018.1"/>
</dbReference>
<evidence type="ECO:0000256" key="2">
    <source>
        <dbReference type="ARBA" id="ARBA00012980"/>
    </source>
</evidence>
<evidence type="ECO:0000256" key="6">
    <source>
        <dbReference type="ARBA" id="ARBA00022741"/>
    </source>
</evidence>
<accession>A0ABQ5XC91</accession>
<comment type="catalytic activity">
    <reaction evidence="10 11">
        <text>dTMP + ATP = dTDP + ADP</text>
        <dbReference type="Rhea" id="RHEA:13517"/>
        <dbReference type="ChEBI" id="CHEBI:30616"/>
        <dbReference type="ChEBI" id="CHEBI:58369"/>
        <dbReference type="ChEBI" id="CHEBI:63528"/>
        <dbReference type="ChEBI" id="CHEBI:456216"/>
        <dbReference type="EC" id="2.7.4.9"/>
    </reaction>
</comment>
<dbReference type="PANTHER" id="PTHR10344:SF4">
    <property type="entry name" value="UMP-CMP KINASE 2, MITOCHONDRIAL"/>
    <property type="match status" value="1"/>
</dbReference>
<dbReference type="EC" id="2.7.4.9" evidence="2 11"/>
<evidence type="ECO:0000256" key="8">
    <source>
        <dbReference type="ARBA" id="ARBA00022840"/>
    </source>
</evidence>
<dbReference type="CDD" id="cd01672">
    <property type="entry name" value="TMPK"/>
    <property type="match status" value="1"/>
</dbReference>
<keyword evidence="8 11" id="KW-0067">ATP-binding</keyword>
<evidence type="ECO:0000256" key="11">
    <source>
        <dbReference type="HAMAP-Rule" id="MF_00165"/>
    </source>
</evidence>
<evidence type="ECO:0000313" key="14">
    <source>
        <dbReference type="Proteomes" id="UP001156627"/>
    </source>
</evidence>
<evidence type="ECO:0000256" key="10">
    <source>
        <dbReference type="ARBA" id="ARBA00048743"/>
    </source>
</evidence>
<dbReference type="PROSITE" id="PS01331">
    <property type="entry name" value="THYMIDYLATE_KINASE"/>
    <property type="match status" value="1"/>
</dbReference>
<evidence type="ECO:0000256" key="3">
    <source>
        <dbReference type="ARBA" id="ARBA00017144"/>
    </source>
</evidence>